<accession>A0A7I7MJY8</accession>
<dbReference type="AlphaFoldDB" id="A0A7I7MJY8"/>
<dbReference type="RefSeq" id="WP_083047691.1">
    <property type="nucleotide sequence ID" value="NZ_AP022575.1"/>
</dbReference>
<dbReference type="PANTHER" id="PTHR48081">
    <property type="entry name" value="AB HYDROLASE SUPERFAMILY PROTEIN C4A8.06C"/>
    <property type="match status" value="1"/>
</dbReference>
<keyword evidence="3" id="KW-1185">Reference proteome</keyword>
<evidence type="ECO:0000313" key="3">
    <source>
        <dbReference type="Proteomes" id="UP000467236"/>
    </source>
</evidence>
<reference evidence="2 3" key="1">
    <citation type="journal article" date="2019" name="Emerg. Microbes Infect.">
        <title>Comprehensive subspecies identification of 175 nontuberculous mycobacteria species based on 7547 genomic profiles.</title>
        <authorList>
            <person name="Matsumoto Y."/>
            <person name="Kinjo T."/>
            <person name="Motooka D."/>
            <person name="Nabeya D."/>
            <person name="Jung N."/>
            <person name="Uechi K."/>
            <person name="Horii T."/>
            <person name="Iida T."/>
            <person name="Fujita J."/>
            <person name="Nakamura S."/>
        </authorList>
    </citation>
    <scope>NUCLEOTIDE SEQUENCE [LARGE SCALE GENOMIC DNA]</scope>
    <source>
        <strain evidence="2 3">JCM 14233</strain>
    </source>
</reference>
<dbReference type="InterPro" id="IPR050300">
    <property type="entry name" value="GDXG_lipolytic_enzyme"/>
</dbReference>
<dbReference type="InterPro" id="IPR013094">
    <property type="entry name" value="AB_hydrolase_3"/>
</dbReference>
<dbReference type="SUPFAM" id="SSF53474">
    <property type="entry name" value="alpha/beta-Hydrolases"/>
    <property type="match status" value="1"/>
</dbReference>
<dbReference type="InterPro" id="IPR038332">
    <property type="entry name" value="PPE_sf"/>
</dbReference>
<dbReference type="Gene3D" id="1.10.287.850">
    <property type="entry name" value="HP0062-like domain"/>
    <property type="match status" value="1"/>
</dbReference>
<dbReference type="Gene3D" id="3.40.50.1820">
    <property type="entry name" value="alpha/beta hydrolase"/>
    <property type="match status" value="1"/>
</dbReference>
<proteinExistence type="predicted"/>
<dbReference type="InterPro" id="IPR000084">
    <property type="entry name" value="PE-PGRS_N"/>
</dbReference>
<dbReference type="InterPro" id="IPR029058">
    <property type="entry name" value="AB_hydrolase_fold"/>
</dbReference>
<dbReference type="SUPFAM" id="SSF140459">
    <property type="entry name" value="PE/PPE dimer-like"/>
    <property type="match status" value="1"/>
</dbReference>
<dbReference type="Proteomes" id="UP000467236">
    <property type="component" value="Chromosome"/>
</dbReference>
<dbReference type="FunFam" id="1.10.287.850:FF:000001">
    <property type="entry name" value="PE_PGRS39"/>
    <property type="match status" value="1"/>
</dbReference>
<dbReference type="Pfam" id="PF00934">
    <property type="entry name" value="PE"/>
    <property type="match status" value="1"/>
</dbReference>
<dbReference type="GO" id="GO:0016787">
    <property type="term" value="F:hydrolase activity"/>
    <property type="evidence" value="ECO:0007669"/>
    <property type="project" value="UniProtKB-KW"/>
</dbReference>
<dbReference type="EMBL" id="AP022575">
    <property type="protein sequence ID" value="BBX72508.1"/>
    <property type="molecule type" value="Genomic_DNA"/>
</dbReference>
<sequence length="423" mass="44206">MSYVFALPEIMSAAATDVASIGSVVASANQGVAGATTGVLAAAEDEVSAAIAAVFCAHGQEYQALSTQAAAFHEQFVQALTGAGRAYAAAEAANAPLLEAFGRALLGVQQEFQQTTTVLATGGSTRVANTSVDIPSLANNLKTAALWPVKPLLNLSGLETPLAATNNPLWQLLEVPPLAWYIGNAPSPYLTWLMGQTVQYGRYDGMRVVQITPAHPSGEYVVAIHGGGFILPPSIFHWINYSVTANLTGATVQVPIYPLVWQGGTAGVVVPKMAGLISSQIAQHGVSNVSVIGDSAGGNLALAAVQYLVSQGDPVPSSMVLLSPWLDVGTGQIARLWAGNLPVNNYLVSPLYGSLSGLPPTYVYSGSWDPLEAQASVLQRAALAQGAPFSFILANFQIHDWVLFTPEGLLYWPQINQQLGIAA</sequence>
<name>A0A7I7MJY8_9MYCO</name>
<evidence type="ECO:0000256" key="1">
    <source>
        <dbReference type="ARBA" id="ARBA00022801"/>
    </source>
</evidence>
<keyword evidence="1" id="KW-0378">Hydrolase</keyword>
<gene>
    <name evidence="2" type="primary">PE_1</name>
    <name evidence="2" type="ORF">MSHI_04140</name>
</gene>
<dbReference type="PANTHER" id="PTHR48081:SF8">
    <property type="entry name" value="ALPHA_BETA HYDROLASE FOLD-3 DOMAIN-CONTAINING PROTEIN-RELATED"/>
    <property type="match status" value="1"/>
</dbReference>
<dbReference type="Pfam" id="PF07859">
    <property type="entry name" value="Abhydrolase_3"/>
    <property type="match status" value="1"/>
</dbReference>
<protein>
    <submittedName>
        <fullName evidence="2">Uncharacterized protein</fullName>
    </submittedName>
</protein>
<dbReference type="KEGG" id="mshj:MSHI_04140"/>
<dbReference type="OrthoDB" id="9803828at2"/>
<organism evidence="2 3">
    <name type="scientific">Mycobacterium shinjukuense</name>
    <dbReference type="NCBI Taxonomy" id="398694"/>
    <lineage>
        <taxon>Bacteria</taxon>
        <taxon>Bacillati</taxon>
        <taxon>Actinomycetota</taxon>
        <taxon>Actinomycetes</taxon>
        <taxon>Mycobacteriales</taxon>
        <taxon>Mycobacteriaceae</taxon>
        <taxon>Mycobacterium</taxon>
    </lineage>
</organism>
<evidence type="ECO:0000313" key="2">
    <source>
        <dbReference type="EMBL" id="BBX72508.1"/>
    </source>
</evidence>